<keyword evidence="1" id="KW-0472">Membrane</keyword>
<proteinExistence type="predicted"/>
<reference evidence="2 3" key="1">
    <citation type="journal article" date="2019" name="Sci. Transl. Med.">
        <title>Quorum sensing between bacterial species on the skin protects against epidermal injury in atopic dermatitis.</title>
        <authorList>
            <person name="Williams M.R."/>
        </authorList>
    </citation>
    <scope>NUCLEOTIDE SEQUENCE [LARGE SCALE GENOMIC DNA]</scope>
    <source>
        <strain evidence="2 3">H8</strain>
    </source>
</reference>
<organism evidence="2 3">
    <name type="scientific">Staphylococcus capitis</name>
    <dbReference type="NCBI Taxonomy" id="29388"/>
    <lineage>
        <taxon>Bacteria</taxon>
        <taxon>Bacillati</taxon>
        <taxon>Bacillota</taxon>
        <taxon>Bacilli</taxon>
        <taxon>Bacillales</taxon>
        <taxon>Staphylococcaceae</taxon>
        <taxon>Staphylococcus</taxon>
    </lineage>
</organism>
<feature type="transmembrane region" description="Helical" evidence="1">
    <location>
        <begin position="56"/>
        <end position="76"/>
    </location>
</feature>
<protein>
    <submittedName>
        <fullName evidence="2">MerR family transcriptional regulator</fullName>
    </submittedName>
</protein>
<gene>
    <name evidence="2" type="ORF">EQ811_16450</name>
</gene>
<evidence type="ECO:0000313" key="3">
    <source>
        <dbReference type="Proteomes" id="UP000291949"/>
    </source>
</evidence>
<keyword evidence="1" id="KW-0812">Transmembrane</keyword>
<feature type="non-terminal residue" evidence="2">
    <location>
        <position position="132"/>
    </location>
</feature>
<dbReference type="EMBL" id="SCHC01000737">
    <property type="protein sequence ID" value="TBW67952.1"/>
    <property type="molecule type" value="Genomic_DNA"/>
</dbReference>
<accession>A0A7Z7YRT8</accession>
<evidence type="ECO:0000256" key="1">
    <source>
        <dbReference type="SAM" id="Phobius"/>
    </source>
</evidence>
<dbReference type="Proteomes" id="UP000291949">
    <property type="component" value="Unassembled WGS sequence"/>
</dbReference>
<feature type="non-terminal residue" evidence="2">
    <location>
        <position position="1"/>
    </location>
</feature>
<sequence length="132" mass="15289">KHEIQQSITDKENKVCKIEQIQRYVHQNSISPIHYLQDIAIYMEESHRLKGVRKKLWLSIALIGSLQYGGLITSIVTQRKKPFLSMMPVVAMYSLWLTKKDKKNVSYVCPNCHHVFNPSVIHFVTASHTPKT</sequence>
<evidence type="ECO:0000313" key="2">
    <source>
        <dbReference type="EMBL" id="TBW67952.1"/>
    </source>
</evidence>
<name>A0A7Z7YRT8_STACP</name>
<dbReference type="AlphaFoldDB" id="A0A7Z7YRT8"/>
<keyword evidence="1" id="KW-1133">Transmembrane helix</keyword>
<comment type="caution">
    <text evidence="2">The sequence shown here is derived from an EMBL/GenBank/DDBJ whole genome shotgun (WGS) entry which is preliminary data.</text>
</comment>